<dbReference type="AlphaFoldDB" id="A0A9X2V8M2"/>
<proteinExistence type="predicted"/>
<dbReference type="Proteomes" id="UP001155144">
    <property type="component" value="Unassembled WGS sequence"/>
</dbReference>
<sequence length="75" mass="8350">MGALAHRRRALPVCWQVRRRTGAGDAEQQRGPPQALYKRINDARDAEDPCDDVPEVIVIGDGAFHSTDLMSYSIE</sequence>
<protein>
    <submittedName>
        <fullName evidence="1">Uncharacterized protein</fullName>
    </submittedName>
</protein>
<comment type="caution">
    <text evidence="1">The sequence shown here is derived from an EMBL/GenBank/DDBJ whole genome shotgun (WGS) entry which is preliminary data.</text>
</comment>
<dbReference type="EMBL" id="JANUBL010000022">
    <property type="protein sequence ID" value="MCS4123128.1"/>
    <property type="molecule type" value="Genomic_DNA"/>
</dbReference>
<reference evidence="1" key="1">
    <citation type="submission" date="2022-08" db="EMBL/GenBank/DDBJ databases">
        <title>Genomic Encyclopedia of Type Strains, Phase V (KMG-V): Genome sequencing to study the core and pangenomes of soil and plant-associated prokaryotes.</title>
        <authorList>
            <person name="Whitman W."/>
        </authorList>
    </citation>
    <scope>NUCLEOTIDE SEQUENCE</scope>
    <source>
        <strain evidence="1">SP3026</strain>
    </source>
</reference>
<organism evidence="1 2">
    <name type="scientific">Salinibacter ruber</name>
    <dbReference type="NCBI Taxonomy" id="146919"/>
    <lineage>
        <taxon>Bacteria</taxon>
        <taxon>Pseudomonadati</taxon>
        <taxon>Rhodothermota</taxon>
        <taxon>Rhodothermia</taxon>
        <taxon>Rhodothermales</taxon>
        <taxon>Salinibacteraceae</taxon>
        <taxon>Salinibacter</taxon>
    </lineage>
</organism>
<name>A0A9X2V8M2_9BACT</name>
<accession>A0A9X2V8M2</accession>
<gene>
    <name evidence="1" type="ORF">GGP45_003499</name>
</gene>
<evidence type="ECO:0000313" key="1">
    <source>
        <dbReference type="EMBL" id="MCS4123128.1"/>
    </source>
</evidence>
<evidence type="ECO:0000313" key="2">
    <source>
        <dbReference type="Proteomes" id="UP001155144"/>
    </source>
</evidence>